<comment type="caution">
    <text evidence="17">The sequence shown here is derived from an EMBL/GenBank/DDBJ whole genome shotgun (WGS) entry which is preliminary data.</text>
</comment>
<evidence type="ECO:0000256" key="7">
    <source>
        <dbReference type="ARBA" id="ARBA00022771"/>
    </source>
</evidence>
<evidence type="ECO:0000256" key="13">
    <source>
        <dbReference type="PROSITE-ProRule" id="PRU00042"/>
    </source>
</evidence>
<organism evidence="17 18">
    <name type="scientific">Pleurodeles waltl</name>
    <name type="common">Iberian ribbed newt</name>
    <dbReference type="NCBI Taxonomy" id="8319"/>
    <lineage>
        <taxon>Eukaryota</taxon>
        <taxon>Metazoa</taxon>
        <taxon>Chordata</taxon>
        <taxon>Craniata</taxon>
        <taxon>Vertebrata</taxon>
        <taxon>Euteleostomi</taxon>
        <taxon>Amphibia</taxon>
        <taxon>Batrachia</taxon>
        <taxon>Caudata</taxon>
        <taxon>Salamandroidea</taxon>
        <taxon>Salamandridae</taxon>
        <taxon>Pleurodelinae</taxon>
        <taxon>Pleurodeles</taxon>
    </lineage>
</organism>
<evidence type="ECO:0000256" key="2">
    <source>
        <dbReference type="ARBA" id="ARBA00004123"/>
    </source>
</evidence>
<dbReference type="GO" id="GO:0005634">
    <property type="term" value="C:nucleus"/>
    <property type="evidence" value="ECO:0007669"/>
    <property type="project" value="UniProtKB-SubCell"/>
</dbReference>
<dbReference type="AlphaFoldDB" id="A0AAV7TNJ1"/>
<dbReference type="Gene3D" id="3.30.710.10">
    <property type="entry name" value="Potassium Channel Kv1.1, Chain A"/>
    <property type="match status" value="1"/>
</dbReference>
<dbReference type="InterPro" id="IPR000210">
    <property type="entry name" value="BTB/POZ_dom"/>
</dbReference>
<feature type="compositionally biased region" description="Basic residues" evidence="14">
    <location>
        <begin position="202"/>
        <end position="214"/>
    </location>
</feature>
<dbReference type="PROSITE" id="PS50097">
    <property type="entry name" value="BTB"/>
    <property type="match status" value="1"/>
</dbReference>
<dbReference type="InterPro" id="IPR011333">
    <property type="entry name" value="SKP1/BTB/POZ_sf"/>
</dbReference>
<dbReference type="Pfam" id="PF00651">
    <property type="entry name" value="BTB"/>
    <property type="match status" value="1"/>
</dbReference>
<comment type="similarity">
    <text evidence="3">Belongs to the krueppel C2H2-type zinc-finger protein family.</text>
</comment>
<dbReference type="SMART" id="SM00225">
    <property type="entry name" value="BTB"/>
    <property type="match status" value="1"/>
</dbReference>
<evidence type="ECO:0000256" key="5">
    <source>
        <dbReference type="ARBA" id="ARBA00022723"/>
    </source>
</evidence>
<dbReference type="SUPFAM" id="SSF54695">
    <property type="entry name" value="POZ domain"/>
    <property type="match status" value="1"/>
</dbReference>
<feature type="domain" description="C2H2-type" evidence="16">
    <location>
        <begin position="347"/>
        <end position="375"/>
    </location>
</feature>
<evidence type="ECO:0000313" key="18">
    <source>
        <dbReference type="Proteomes" id="UP001066276"/>
    </source>
</evidence>
<dbReference type="Pfam" id="PF00096">
    <property type="entry name" value="zf-C2H2"/>
    <property type="match status" value="1"/>
</dbReference>
<evidence type="ECO:0000259" key="16">
    <source>
        <dbReference type="PROSITE" id="PS50157"/>
    </source>
</evidence>
<gene>
    <name evidence="17" type="ORF">NDU88_003271</name>
</gene>
<evidence type="ECO:0000256" key="6">
    <source>
        <dbReference type="ARBA" id="ARBA00022737"/>
    </source>
</evidence>
<keyword evidence="6" id="KW-0677">Repeat</keyword>
<reference evidence="17" key="1">
    <citation type="journal article" date="2022" name="bioRxiv">
        <title>Sequencing and chromosome-scale assembly of the giantPleurodeles waltlgenome.</title>
        <authorList>
            <person name="Brown T."/>
            <person name="Elewa A."/>
            <person name="Iarovenko S."/>
            <person name="Subramanian E."/>
            <person name="Araus A.J."/>
            <person name="Petzold A."/>
            <person name="Susuki M."/>
            <person name="Suzuki K.-i.T."/>
            <person name="Hayashi T."/>
            <person name="Toyoda A."/>
            <person name="Oliveira C."/>
            <person name="Osipova E."/>
            <person name="Leigh N.D."/>
            <person name="Simon A."/>
            <person name="Yun M.H."/>
        </authorList>
    </citation>
    <scope>NUCLEOTIDE SEQUENCE</scope>
    <source>
        <strain evidence="17">20211129_DDA</strain>
        <tissue evidence="17">Liver</tissue>
    </source>
</reference>
<comment type="subcellular location">
    <subcellularLocation>
        <location evidence="2">Nucleus</location>
    </subcellularLocation>
</comment>
<evidence type="ECO:0000256" key="4">
    <source>
        <dbReference type="ARBA" id="ARBA00022553"/>
    </source>
</evidence>
<feature type="region of interest" description="Disordered" evidence="14">
    <location>
        <begin position="132"/>
        <end position="248"/>
    </location>
</feature>
<dbReference type="CDD" id="cd18329">
    <property type="entry name" value="BTB_POZ_ZBTB8A_BOZF1"/>
    <property type="match status" value="1"/>
</dbReference>
<evidence type="ECO:0008006" key="19">
    <source>
        <dbReference type="Google" id="ProtNLM"/>
    </source>
</evidence>
<evidence type="ECO:0000256" key="9">
    <source>
        <dbReference type="ARBA" id="ARBA00023015"/>
    </source>
</evidence>
<comment type="function">
    <text evidence="1">May be involved in transcriptional regulation.</text>
</comment>
<dbReference type="FunFam" id="3.30.160.60:FF:000100">
    <property type="entry name" value="Zinc finger 45-like"/>
    <property type="match status" value="1"/>
</dbReference>
<accession>A0AAV7TNJ1</accession>
<dbReference type="PANTHER" id="PTHR46105">
    <property type="entry name" value="AGAP004733-PA"/>
    <property type="match status" value="1"/>
</dbReference>
<protein>
    <recommendedName>
        <fullName evidence="19">Zinc finger and BTB domain-containing protein 8A</fullName>
    </recommendedName>
</protein>
<dbReference type="SMART" id="SM00355">
    <property type="entry name" value="ZnF_C2H2"/>
    <property type="match status" value="2"/>
</dbReference>
<keyword evidence="4" id="KW-0597">Phosphoprotein</keyword>
<dbReference type="PANTHER" id="PTHR46105:SF12">
    <property type="entry name" value="ZINC FINGER AND BTB DOMAIN-CONTAINING PROTEIN 8A"/>
    <property type="match status" value="1"/>
</dbReference>
<keyword evidence="12" id="KW-0539">Nucleus</keyword>
<keyword evidence="5" id="KW-0479">Metal-binding</keyword>
<evidence type="ECO:0000256" key="1">
    <source>
        <dbReference type="ARBA" id="ARBA00003767"/>
    </source>
</evidence>
<evidence type="ECO:0000256" key="10">
    <source>
        <dbReference type="ARBA" id="ARBA00023125"/>
    </source>
</evidence>
<sequence length="635" mass="70706">MEISSHHSRLLHQLNEQRRQDLFCDCHILIQGRTFKAHRNVLFASSGYFKMLLSQTSKETCQPTTATFEVFSPETFHVILDFMYTGNLALNGQTVIEVMSAASYLQMTDVIGACKTFINSSLDINEKEQAGFSPLSNLDKSSNGYRQPNLYNADWRTGASPSRHQPTPDPGDFLVSSSSWGHHSSQPPSQMDIQEQQPHLGQHVRKWGILRKPRQQLGRSHIPDTRIGKSLIATDDPGSSRDPATVGVSSPAGVIIEIVEDEEPTQPSSLHGQEVKHESVSLKEHILPKPKHLMDTDPYSGVVGIMEGYGEDGLPRIRFKCPHCPHTVKRRADLKRHLRCHTGERPFPCPACGKGFTRLEHLRGHFQTIHEACKLVCRKCKRPVTEETGRVVQHGTRRYRLCHGCLSDAADDIVPVDANKEWTHSSASDEKVSMWLLGQEHGAAPEMEEDDESSDLIIHESLVIDTVDDKDLHSSIDDGYHNLIAMYYFILYNDYNPIVDGIIIQTVDIEDLCLFTVDGLTPVGKPKGLYERPRVTGRGQAVGNGGRELKKLRVSPGLSGAIWGGQETGDAWPVMGQASEGRRAEFVLRADSERRAEEMSLGRRPEVLGRAAVRPRRVASSMRRLQGLITGTASG</sequence>
<dbReference type="PROSITE" id="PS00028">
    <property type="entry name" value="ZINC_FINGER_C2H2_1"/>
    <property type="match status" value="2"/>
</dbReference>
<feature type="compositionally biased region" description="Polar residues" evidence="14">
    <location>
        <begin position="134"/>
        <end position="150"/>
    </location>
</feature>
<evidence type="ECO:0000259" key="15">
    <source>
        <dbReference type="PROSITE" id="PS50097"/>
    </source>
</evidence>
<evidence type="ECO:0000256" key="3">
    <source>
        <dbReference type="ARBA" id="ARBA00006991"/>
    </source>
</evidence>
<feature type="domain" description="C2H2-type" evidence="16">
    <location>
        <begin position="319"/>
        <end position="346"/>
    </location>
</feature>
<evidence type="ECO:0000256" key="8">
    <source>
        <dbReference type="ARBA" id="ARBA00022833"/>
    </source>
</evidence>
<evidence type="ECO:0000256" key="11">
    <source>
        <dbReference type="ARBA" id="ARBA00023163"/>
    </source>
</evidence>
<proteinExistence type="inferred from homology"/>
<keyword evidence="18" id="KW-1185">Reference proteome</keyword>
<dbReference type="GO" id="GO:0008270">
    <property type="term" value="F:zinc ion binding"/>
    <property type="evidence" value="ECO:0007669"/>
    <property type="project" value="UniProtKB-KW"/>
</dbReference>
<dbReference type="SUPFAM" id="SSF57667">
    <property type="entry name" value="beta-beta-alpha zinc fingers"/>
    <property type="match status" value="1"/>
</dbReference>
<dbReference type="GO" id="GO:0000981">
    <property type="term" value="F:DNA-binding transcription factor activity, RNA polymerase II-specific"/>
    <property type="evidence" value="ECO:0007669"/>
    <property type="project" value="TreeGrafter"/>
</dbReference>
<dbReference type="PROSITE" id="PS50157">
    <property type="entry name" value="ZINC_FINGER_C2H2_2"/>
    <property type="match status" value="2"/>
</dbReference>
<evidence type="ECO:0000256" key="12">
    <source>
        <dbReference type="ARBA" id="ARBA00023242"/>
    </source>
</evidence>
<keyword evidence="11" id="KW-0804">Transcription</keyword>
<dbReference type="GO" id="GO:0000978">
    <property type="term" value="F:RNA polymerase II cis-regulatory region sequence-specific DNA binding"/>
    <property type="evidence" value="ECO:0007669"/>
    <property type="project" value="TreeGrafter"/>
</dbReference>
<feature type="compositionally biased region" description="Low complexity" evidence="14">
    <location>
        <begin position="176"/>
        <end position="190"/>
    </location>
</feature>
<dbReference type="Proteomes" id="UP001066276">
    <property type="component" value="Chromosome 3_2"/>
</dbReference>
<dbReference type="Gene3D" id="3.30.160.60">
    <property type="entry name" value="Classic Zinc Finger"/>
    <property type="match status" value="2"/>
</dbReference>
<keyword evidence="10" id="KW-0238">DNA-binding</keyword>
<keyword evidence="7 13" id="KW-0863">Zinc-finger</keyword>
<evidence type="ECO:0000256" key="14">
    <source>
        <dbReference type="SAM" id="MobiDB-lite"/>
    </source>
</evidence>
<dbReference type="InterPro" id="IPR013087">
    <property type="entry name" value="Znf_C2H2_type"/>
</dbReference>
<evidence type="ECO:0000313" key="17">
    <source>
        <dbReference type="EMBL" id="KAJ1178021.1"/>
    </source>
</evidence>
<feature type="domain" description="BTB" evidence="15">
    <location>
        <begin position="24"/>
        <end position="92"/>
    </location>
</feature>
<keyword evidence="8" id="KW-0862">Zinc</keyword>
<dbReference type="EMBL" id="JANPWB010000006">
    <property type="protein sequence ID" value="KAJ1178021.1"/>
    <property type="molecule type" value="Genomic_DNA"/>
</dbReference>
<name>A0AAV7TNJ1_PLEWA</name>
<dbReference type="InterPro" id="IPR036236">
    <property type="entry name" value="Znf_C2H2_sf"/>
</dbReference>
<dbReference type="InterPro" id="IPR050457">
    <property type="entry name" value="ZnFinger_BTB_dom_contain"/>
</dbReference>
<keyword evidence="9" id="KW-0805">Transcription regulation</keyword>